<protein>
    <submittedName>
        <fullName evidence="2">Transglutaminase family protein</fullName>
    </submittedName>
</protein>
<dbReference type="EMBL" id="JTJC03000012">
    <property type="protein sequence ID" value="NHC37838.1"/>
    <property type="molecule type" value="Genomic_DNA"/>
</dbReference>
<name>A0A9X5EAB0_9CYAN</name>
<dbReference type="PANTHER" id="PTHR33490">
    <property type="entry name" value="BLR5614 PROTEIN-RELATED"/>
    <property type="match status" value="1"/>
</dbReference>
<dbReference type="Proteomes" id="UP000031532">
    <property type="component" value="Unassembled WGS sequence"/>
</dbReference>
<dbReference type="Pfam" id="PF08379">
    <property type="entry name" value="Bact_transglu_N"/>
    <property type="match status" value="1"/>
</dbReference>
<dbReference type="InterPro" id="IPR038765">
    <property type="entry name" value="Papain-like_cys_pep_sf"/>
</dbReference>
<evidence type="ECO:0000259" key="1">
    <source>
        <dbReference type="SMART" id="SM00460"/>
    </source>
</evidence>
<organism evidence="2 3">
    <name type="scientific">Scytonema millei VB511283</name>
    <dbReference type="NCBI Taxonomy" id="1245923"/>
    <lineage>
        <taxon>Bacteria</taxon>
        <taxon>Bacillati</taxon>
        <taxon>Cyanobacteriota</taxon>
        <taxon>Cyanophyceae</taxon>
        <taxon>Nostocales</taxon>
        <taxon>Scytonemataceae</taxon>
        <taxon>Scytonema</taxon>
    </lineage>
</organism>
<accession>A0A9X5EAB0</accession>
<evidence type="ECO:0000313" key="2">
    <source>
        <dbReference type="EMBL" id="NHC37838.1"/>
    </source>
</evidence>
<feature type="domain" description="Transglutaminase-like" evidence="1">
    <location>
        <begin position="176"/>
        <end position="240"/>
    </location>
</feature>
<dbReference type="InterPro" id="IPR013589">
    <property type="entry name" value="Bac_transglu_N"/>
</dbReference>
<dbReference type="SMART" id="SM00460">
    <property type="entry name" value="TGc"/>
    <property type="match status" value="1"/>
</dbReference>
<evidence type="ECO:0000313" key="3">
    <source>
        <dbReference type="Proteomes" id="UP000031532"/>
    </source>
</evidence>
<dbReference type="InterPro" id="IPR002931">
    <property type="entry name" value="Transglutaminase-like"/>
</dbReference>
<dbReference type="PANTHER" id="PTHR33490:SF1">
    <property type="entry name" value="SLL1233 PROTEIN"/>
    <property type="match status" value="1"/>
</dbReference>
<dbReference type="AlphaFoldDB" id="A0A9X5EAB0"/>
<dbReference type="SUPFAM" id="SSF54001">
    <property type="entry name" value="Cysteine proteinases"/>
    <property type="match status" value="1"/>
</dbReference>
<keyword evidence="3" id="KW-1185">Reference proteome</keyword>
<proteinExistence type="predicted"/>
<sequence>MQYQIVHKTIYTYSQPITLEPHTIRLRPRSDGWQTLQDFELKILPTPVSQSQIIDLDGNAAIKVWFGSQTTELLEIQTRSQVETHCTNPFNFLLEPWANKLPIDYPSSMRSQLQPYLQGYWSTAGIDPVAIQLAQEIHHANNGETIGFLTALNERIYQNCQQVIRETGAPLPPSITWTEKSGSCRDSAILFMEVCRAVGLAARFVSGYQDGDPDANDRHLHAWAEVFLPGAGWRGFDPTHGLAVADGHIAVAASAIPQSAAPVKGGYKGKARSELSYKLSIQPAKVE</sequence>
<dbReference type="OrthoDB" id="9787782at2"/>
<reference evidence="2 3" key="1">
    <citation type="journal article" date="2015" name="Genome Announc.">
        <title>Draft Genome Sequence of the Terrestrial Cyanobacterium Scytonema millei VB511283, Isolated from Eastern India.</title>
        <authorList>
            <person name="Sen D."/>
            <person name="Chandrababunaidu M.M."/>
            <person name="Singh D."/>
            <person name="Sanghi N."/>
            <person name="Ghorai A."/>
            <person name="Mishra G.P."/>
            <person name="Madduluri M."/>
            <person name="Adhikary S.P."/>
            <person name="Tripathy S."/>
        </authorList>
    </citation>
    <scope>NUCLEOTIDE SEQUENCE [LARGE SCALE GENOMIC DNA]</scope>
    <source>
        <strain evidence="2 3">VB511283</strain>
    </source>
</reference>
<dbReference type="Pfam" id="PF01841">
    <property type="entry name" value="Transglut_core"/>
    <property type="match status" value="1"/>
</dbReference>
<gene>
    <name evidence="2" type="ORF">QH73_0024895</name>
</gene>
<comment type="caution">
    <text evidence="2">The sequence shown here is derived from an EMBL/GenBank/DDBJ whole genome shotgun (WGS) entry which is preliminary data.</text>
</comment>
<dbReference type="Gene3D" id="3.10.620.30">
    <property type="match status" value="1"/>
</dbReference>
<dbReference type="RefSeq" id="WP_039713887.1">
    <property type="nucleotide sequence ID" value="NZ_JTJC03000012.1"/>
</dbReference>